<dbReference type="PANTHER" id="PTHR34610:SF3">
    <property type="entry name" value="SSL7007 PROTEIN"/>
    <property type="match status" value="1"/>
</dbReference>
<dbReference type="Proteomes" id="UP000075787">
    <property type="component" value="Unassembled WGS sequence"/>
</dbReference>
<dbReference type="InterPro" id="IPR002716">
    <property type="entry name" value="PIN_dom"/>
</dbReference>
<protein>
    <submittedName>
        <fullName evidence="2">PIN family protein</fullName>
    </submittedName>
</protein>
<comment type="caution">
    <text evidence="2">The sequence shown here is derived from an EMBL/GenBank/DDBJ whole genome shotgun (WGS) entry which is preliminary data.</text>
</comment>
<reference evidence="2 3" key="1">
    <citation type="submission" date="2015-12" db="EMBL/GenBank/DDBJ databases">
        <title>Genome sequence of Tistrella mobilis MCCC 1A02139.</title>
        <authorList>
            <person name="Lu L."/>
            <person name="Lai Q."/>
            <person name="Shao Z."/>
            <person name="Qian P."/>
        </authorList>
    </citation>
    <scope>NUCLEOTIDE SEQUENCE [LARGE SCALE GENOMIC DNA]</scope>
    <source>
        <strain evidence="2 3">MCCC 1A02139</strain>
    </source>
</reference>
<organism evidence="2 3">
    <name type="scientific">Tistrella mobilis</name>
    <dbReference type="NCBI Taxonomy" id="171437"/>
    <lineage>
        <taxon>Bacteria</taxon>
        <taxon>Pseudomonadati</taxon>
        <taxon>Pseudomonadota</taxon>
        <taxon>Alphaproteobacteria</taxon>
        <taxon>Geminicoccales</taxon>
        <taxon>Geminicoccaceae</taxon>
        <taxon>Tistrella</taxon>
    </lineage>
</organism>
<dbReference type="PANTHER" id="PTHR34610">
    <property type="entry name" value="SSL7007 PROTEIN"/>
    <property type="match status" value="1"/>
</dbReference>
<dbReference type="AlphaFoldDB" id="A0A162LGJ3"/>
<gene>
    <name evidence="2" type="ORF">AUP44_24585</name>
</gene>
<proteinExistence type="predicted"/>
<dbReference type="Pfam" id="PF13470">
    <property type="entry name" value="PIN_3"/>
    <property type="match status" value="1"/>
</dbReference>
<feature type="domain" description="PIN" evidence="1">
    <location>
        <begin position="6"/>
        <end position="93"/>
    </location>
</feature>
<dbReference type="EMBL" id="LPZR01000077">
    <property type="protein sequence ID" value="KYO54872.1"/>
    <property type="molecule type" value="Genomic_DNA"/>
</dbReference>
<evidence type="ECO:0000313" key="3">
    <source>
        <dbReference type="Proteomes" id="UP000075787"/>
    </source>
</evidence>
<evidence type="ECO:0000259" key="1">
    <source>
        <dbReference type="Pfam" id="PF13470"/>
    </source>
</evidence>
<name>A0A162LGJ3_9PROT</name>
<evidence type="ECO:0000313" key="2">
    <source>
        <dbReference type="EMBL" id="KYO54872.1"/>
    </source>
</evidence>
<accession>A0A162LGJ3</accession>
<sequence length="121" mass="13101">MRLSEAGLTRRVTLLASVPLMFEYQAVMTRPEHLATSGLTADDVDILLDAMAATVEPVRLAYLWRPTLRDADDDMVLEAAVNGGANAIVTFNLRDFGQEASRFGIEVLLPGAALRRLEAGG</sequence>
<dbReference type="OrthoDB" id="5243920at2"/>
<dbReference type="InterPro" id="IPR002850">
    <property type="entry name" value="PIN_toxin-like"/>
</dbReference>